<evidence type="ECO:0000256" key="1">
    <source>
        <dbReference type="SAM" id="MobiDB-lite"/>
    </source>
</evidence>
<organism evidence="2 3">
    <name type="scientific">Hamadaea flava</name>
    <dbReference type="NCBI Taxonomy" id="1742688"/>
    <lineage>
        <taxon>Bacteria</taxon>
        <taxon>Bacillati</taxon>
        <taxon>Actinomycetota</taxon>
        <taxon>Actinomycetes</taxon>
        <taxon>Micromonosporales</taxon>
        <taxon>Micromonosporaceae</taxon>
        <taxon>Hamadaea</taxon>
    </lineage>
</organism>
<protein>
    <recommendedName>
        <fullName evidence="4">Leucine rich repeat (LRR) protein</fullName>
    </recommendedName>
</protein>
<gene>
    <name evidence="2" type="ORF">ACFOZ4_39825</name>
</gene>
<name>A0ABV8M2J5_9ACTN</name>
<dbReference type="InterPro" id="IPR011989">
    <property type="entry name" value="ARM-like"/>
</dbReference>
<proteinExistence type="predicted"/>
<reference evidence="3" key="1">
    <citation type="journal article" date="2019" name="Int. J. Syst. Evol. Microbiol.">
        <title>The Global Catalogue of Microorganisms (GCM) 10K type strain sequencing project: providing services to taxonomists for standard genome sequencing and annotation.</title>
        <authorList>
            <consortium name="The Broad Institute Genomics Platform"/>
            <consortium name="The Broad Institute Genome Sequencing Center for Infectious Disease"/>
            <person name="Wu L."/>
            <person name="Ma J."/>
        </authorList>
    </citation>
    <scope>NUCLEOTIDE SEQUENCE [LARGE SCALE GENOMIC DNA]</scope>
    <source>
        <strain evidence="3">CGMCC 4.7289</strain>
    </source>
</reference>
<comment type="caution">
    <text evidence="2">The sequence shown here is derived from an EMBL/GenBank/DDBJ whole genome shotgun (WGS) entry which is preliminary data.</text>
</comment>
<evidence type="ECO:0000313" key="2">
    <source>
        <dbReference type="EMBL" id="MFC4136791.1"/>
    </source>
</evidence>
<dbReference type="Proteomes" id="UP001595816">
    <property type="component" value="Unassembled WGS sequence"/>
</dbReference>
<dbReference type="InterPro" id="IPR016024">
    <property type="entry name" value="ARM-type_fold"/>
</dbReference>
<evidence type="ECO:0008006" key="4">
    <source>
        <dbReference type="Google" id="ProtNLM"/>
    </source>
</evidence>
<dbReference type="Gene3D" id="1.25.10.10">
    <property type="entry name" value="Leucine-rich Repeat Variant"/>
    <property type="match status" value="2"/>
</dbReference>
<feature type="region of interest" description="Disordered" evidence="1">
    <location>
        <begin position="383"/>
        <end position="404"/>
    </location>
</feature>
<dbReference type="RefSeq" id="WP_382192055.1">
    <property type="nucleotide sequence ID" value="NZ_JBHSAY010000033.1"/>
</dbReference>
<keyword evidence="3" id="KW-1185">Reference proteome</keyword>
<accession>A0ABV8M2J5</accession>
<dbReference type="EMBL" id="JBHSAY010000033">
    <property type="protein sequence ID" value="MFC4136791.1"/>
    <property type="molecule type" value="Genomic_DNA"/>
</dbReference>
<sequence>MTQLLTDIDDGPADVPASRHELFTEFFISGGFRVDLIRLAATHHRPGVRRAAAGSFGALDESTQNALLADVAEEVRQAAAASVAYDRQIMRPDDLPELRGHTYFMVLQRTLSPELARQVAAGDDMAAIEFVAGNRTTPPDVVEALLVHSDVAVRRAVAKRQDLTEEQLTRLIADPDVAVRTEVSAHPSLTEPQRALVDIDVDSVSSGDFGPASGNVRVSLESRWSDEDVLRWARSVNPLLRRQAAYDSRLPLDVVLDLANDADLGVRTILAFHHPEAPPESLLRCYLEYRGRGRAQLIELPQFPTAGLAHYAEDPDPTLRQLAPRDPDADPLLVERLVIDPEPPVRQAAAAGPRLPIARLVALLGDPELAEVAATNPSLPVSEMRRILTPGSSSGTAGPGRPGS</sequence>
<evidence type="ECO:0000313" key="3">
    <source>
        <dbReference type="Proteomes" id="UP001595816"/>
    </source>
</evidence>
<dbReference type="SUPFAM" id="SSF48371">
    <property type="entry name" value="ARM repeat"/>
    <property type="match status" value="2"/>
</dbReference>